<dbReference type="STRING" id="649760.HMPREF0971_02103"/>
<proteinExistence type="predicted"/>
<protein>
    <submittedName>
        <fullName evidence="1">Uncharacterized protein</fullName>
    </submittedName>
</protein>
<sequence>MLLWIFVYTGMSGFLIKVRMRCDLSQIEEQSDADCRMKCLKL</sequence>
<accession>D1QSY1</accession>
<dbReference type="Proteomes" id="UP000004079">
    <property type="component" value="Unassembled WGS sequence"/>
</dbReference>
<organism evidence="1 2">
    <name type="scientific">Segatella oris F0302</name>
    <dbReference type="NCBI Taxonomy" id="649760"/>
    <lineage>
        <taxon>Bacteria</taxon>
        <taxon>Pseudomonadati</taxon>
        <taxon>Bacteroidota</taxon>
        <taxon>Bacteroidia</taxon>
        <taxon>Bacteroidales</taxon>
        <taxon>Prevotellaceae</taxon>
        <taxon>Segatella</taxon>
    </lineage>
</organism>
<comment type="caution">
    <text evidence="1">The sequence shown here is derived from an EMBL/GenBank/DDBJ whole genome shotgun (WGS) entry which is preliminary data.</text>
</comment>
<name>D1QSY1_9BACT</name>
<reference evidence="1 2" key="1">
    <citation type="submission" date="2009-11" db="EMBL/GenBank/DDBJ databases">
        <authorList>
            <person name="Weinstock G."/>
            <person name="Sodergren E."/>
            <person name="Clifton S."/>
            <person name="Fulton L."/>
            <person name="Fulton B."/>
            <person name="Courtney L."/>
            <person name="Fronick C."/>
            <person name="Harrison M."/>
            <person name="Strong C."/>
            <person name="Farmer C."/>
            <person name="Delahaunty K."/>
            <person name="Markovic C."/>
            <person name="Hall O."/>
            <person name="Minx P."/>
            <person name="Tomlinson C."/>
            <person name="Mitreva M."/>
            <person name="Nelson J."/>
            <person name="Hou S."/>
            <person name="Wollam A."/>
            <person name="Pepin K.H."/>
            <person name="Johnson M."/>
            <person name="Bhonagiri V."/>
            <person name="Nash W.E."/>
            <person name="Warren W."/>
            <person name="Chinwalla A."/>
            <person name="Mardis E.R."/>
            <person name="Wilson R.K."/>
        </authorList>
    </citation>
    <scope>NUCLEOTIDE SEQUENCE [LARGE SCALE GENOMIC DNA]</scope>
    <source>
        <strain evidence="1 2">F0302</strain>
    </source>
</reference>
<evidence type="ECO:0000313" key="2">
    <source>
        <dbReference type="Proteomes" id="UP000004079"/>
    </source>
</evidence>
<dbReference type="EMBL" id="ACUZ02000035">
    <property type="protein sequence ID" value="EFB31560.1"/>
    <property type="molecule type" value="Genomic_DNA"/>
</dbReference>
<gene>
    <name evidence="1" type="ORF">HMPREF0971_02103</name>
</gene>
<dbReference type="AlphaFoldDB" id="D1QSY1"/>
<dbReference type="HOGENOM" id="CLU_3255888_0_0_10"/>
<evidence type="ECO:0000313" key="1">
    <source>
        <dbReference type="EMBL" id="EFB31560.1"/>
    </source>
</evidence>